<dbReference type="Proteomes" id="UP001059745">
    <property type="component" value="Chromosome 2"/>
</dbReference>
<dbReference type="CDD" id="cd00657">
    <property type="entry name" value="Ferritin_like"/>
    <property type="match status" value="1"/>
</dbReference>
<dbReference type="Gene3D" id="1.20.1260.10">
    <property type="match status" value="1"/>
</dbReference>
<evidence type="ECO:0000313" key="1">
    <source>
        <dbReference type="EMBL" id="PEH41212.1"/>
    </source>
</evidence>
<dbReference type="GeneID" id="66462272"/>
<gene>
    <name evidence="1" type="ORF">CRM94_03010</name>
    <name evidence="2" type="ORF">NYZ96_25205</name>
</gene>
<dbReference type="RefSeq" id="WP_013688902.1">
    <property type="nucleotide sequence ID" value="NZ_CADEPO010000007.1"/>
</dbReference>
<reference evidence="3" key="1">
    <citation type="submission" date="2017-09" db="EMBL/GenBank/DDBJ databases">
        <title>FDA dAtabase for Regulatory Grade micrObial Sequences (FDA-ARGOS): Supporting development and validation of Infectious Disease Dx tests.</title>
        <authorList>
            <person name="Minogue T."/>
            <person name="Wolcott M."/>
            <person name="Wasieloski L."/>
            <person name="Aguilar W."/>
            <person name="Moore D."/>
            <person name="Tallon L."/>
            <person name="Sadzewicz L."/>
            <person name="Ott S."/>
            <person name="Zhao X."/>
            <person name="Nagaraj S."/>
            <person name="Vavikolanu K."/>
            <person name="Aluvathingal J."/>
            <person name="Nadendla S."/>
            <person name="Sichtig H."/>
        </authorList>
    </citation>
    <scope>NUCLEOTIDE SEQUENCE [LARGE SCALE GENOMIC DNA]</scope>
    <source>
        <strain evidence="3">FDAARGOS_390</strain>
    </source>
</reference>
<accession>A0A0M2Q3Z6</accession>
<name>A0A0M2Q3Z6_BURGA</name>
<reference evidence="2" key="3">
    <citation type="submission" date="2022-09" db="EMBL/GenBank/DDBJ databases">
        <title>Genomic of Burkholderia gladioli.</title>
        <authorList>
            <person name="Wu H."/>
        </authorList>
    </citation>
    <scope>NUCLEOTIDE SEQUENCE</scope>
    <source>
        <strain evidence="2">ZN-S4</strain>
    </source>
</reference>
<proteinExistence type="predicted"/>
<protein>
    <submittedName>
        <fullName evidence="1">Ferritin-like domain-containing protein</fullName>
    </submittedName>
</protein>
<dbReference type="EMBL" id="PDDY01000001">
    <property type="protein sequence ID" value="PEH41212.1"/>
    <property type="molecule type" value="Genomic_DNA"/>
</dbReference>
<dbReference type="Proteomes" id="UP000220629">
    <property type="component" value="Unassembled WGS sequence"/>
</dbReference>
<reference evidence="1" key="2">
    <citation type="submission" date="2017-09" db="EMBL/GenBank/DDBJ databases">
        <title>FDA dAtabase for Regulatory Grade micrObial Sequences (FDA-ARGOS): Supporting development and validation of Infectious Disease Dx tests.</title>
        <authorList>
            <person name="Minogue T."/>
            <person name="Wolcott M."/>
            <person name="Wasieloski L."/>
            <person name="Aguilar W."/>
            <person name="Moore D."/>
            <person name="Tallon L.J."/>
            <person name="Sadzewicz L."/>
            <person name="Ott S."/>
            <person name="Zhao X."/>
            <person name="Nagaraj S."/>
            <person name="Vavikolanu K."/>
            <person name="Aluvathingal J."/>
            <person name="Nadendla S."/>
            <person name="Sichtig H."/>
        </authorList>
    </citation>
    <scope>NUCLEOTIDE SEQUENCE</scope>
    <source>
        <strain evidence="1">FDAARGOS_390</strain>
    </source>
</reference>
<dbReference type="InterPro" id="IPR012347">
    <property type="entry name" value="Ferritin-like"/>
</dbReference>
<evidence type="ECO:0000313" key="2">
    <source>
        <dbReference type="EMBL" id="UWX74810.1"/>
    </source>
</evidence>
<dbReference type="InterPro" id="IPR009078">
    <property type="entry name" value="Ferritin-like_SF"/>
</dbReference>
<dbReference type="SUPFAM" id="SSF47240">
    <property type="entry name" value="Ferritin-like"/>
    <property type="match status" value="1"/>
</dbReference>
<evidence type="ECO:0000313" key="3">
    <source>
        <dbReference type="Proteomes" id="UP000220629"/>
    </source>
</evidence>
<dbReference type="Pfam" id="PF05974">
    <property type="entry name" value="DUF892"/>
    <property type="match status" value="1"/>
</dbReference>
<organism evidence="1 3">
    <name type="scientific">Burkholderia gladioli</name>
    <name type="common">Pseudomonas marginata</name>
    <name type="synonym">Phytomonas marginata</name>
    <dbReference type="NCBI Taxonomy" id="28095"/>
    <lineage>
        <taxon>Bacteria</taxon>
        <taxon>Pseudomonadati</taxon>
        <taxon>Pseudomonadota</taxon>
        <taxon>Betaproteobacteria</taxon>
        <taxon>Burkholderiales</taxon>
        <taxon>Burkholderiaceae</taxon>
        <taxon>Burkholderia</taxon>
    </lineage>
</organism>
<sequence>MAHTKRSVDEHLDEWLRDAHAMEEQAGTLLTAMARRLEHYPELKARIEQHLGDTREQQRLVRECVGRRGSDVSVLKDFGARSLAALQAFTAMFSTDEVIKNAISGFAFENFEVAAYRTLITAARAAGDAQTLAICERILSEEVAMANWMEQHLPEIVNAYLARSQAEASTPQ</sequence>
<dbReference type="EMBL" id="CP104215">
    <property type="protein sequence ID" value="UWX74810.1"/>
    <property type="molecule type" value="Genomic_DNA"/>
</dbReference>
<dbReference type="AlphaFoldDB" id="A0A0M2Q3Z6"/>
<dbReference type="OMA" id="HAMENQA"/>
<dbReference type="InterPro" id="IPR010287">
    <property type="entry name" value="DUF892_YciF-like"/>
</dbReference>